<feature type="transmembrane region" description="Helical" evidence="10">
    <location>
        <begin position="84"/>
        <end position="104"/>
    </location>
</feature>
<evidence type="ECO:0000256" key="6">
    <source>
        <dbReference type="ARBA" id="ARBA00022989"/>
    </source>
</evidence>
<dbReference type="PANTHER" id="PTHR24421:SF37">
    <property type="entry name" value="SENSOR HISTIDINE KINASE NARS"/>
    <property type="match status" value="1"/>
</dbReference>
<evidence type="ECO:0000313" key="13">
    <source>
        <dbReference type="Proteomes" id="UP000640489"/>
    </source>
</evidence>
<evidence type="ECO:0000256" key="5">
    <source>
        <dbReference type="ARBA" id="ARBA00022777"/>
    </source>
</evidence>
<comment type="caution">
    <text evidence="12">The sequence shown here is derived from an EMBL/GenBank/DDBJ whole genome shotgun (WGS) entry which is preliminary data.</text>
</comment>
<evidence type="ECO:0000313" key="12">
    <source>
        <dbReference type="EMBL" id="MBF4762647.1"/>
    </source>
</evidence>
<feature type="compositionally biased region" description="Polar residues" evidence="9">
    <location>
        <begin position="518"/>
        <end position="529"/>
    </location>
</feature>
<keyword evidence="7" id="KW-0902">Two-component regulatory system</keyword>
<dbReference type="EMBL" id="JADKPN010000002">
    <property type="protein sequence ID" value="MBF4762647.1"/>
    <property type="molecule type" value="Genomic_DNA"/>
</dbReference>
<organism evidence="12 13">
    <name type="scientific">Nocardioides islandensis</name>
    <dbReference type="NCBI Taxonomy" id="433663"/>
    <lineage>
        <taxon>Bacteria</taxon>
        <taxon>Bacillati</taxon>
        <taxon>Actinomycetota</taxon>
        <taxon>Actinomycetes</taxon>
        <taxon>Propionibacteriales</taxon>
        <taxon>Nocardioidaceae</taxon>
        <taxon>Nocardioides</taxon>
    </lineage>
</organism>
<keyword evidence="6 10" id="KW-1133">Transmembrane helix</keyword>
<evidence type="ECO:0000256" key="3">
    <source>
        <dbReference type="ARBA" id="ARBA00022679"/>
    </source>
</evidence>
<feature type="transmembrane region" description="Helical" evidence="10">
    <location>
        <begin position="111"/>
        <end position="128"/>
    </location>
</feature>
<proteinExistence type="predicted"/>
<feature type="transmembrane region" description="Helical" evidence="10">
    <location>
        <begin position="191"/>
        <end position="209"/>
    </location>
</feature>
<dbReference type="InterPro" id="IPR050482">
    <property type="entry name" value="Sensor_HK_TwoCompSys"/>
</dbReference>
<evidence type="ECO:0000256" key="8">
    <source>
        <dbReference type="ARBA" id="ARBA00023136"/>
    </source>
</evidence>
<feature type="domain" description="Histidine kinase/HSP90-like ATPase" evidence="11">
    <location>
        <begin position="411"/>
        <end position="499"/>
    </location>
</feature>
<name>A0A930V9Y1_9ACTN</name>
<feature type="transmembrane region" description="Helical" evidence="10">
    <location>
        <begin position="33"/>
        <end position="52"/>
    </location>
</feature>
<feature type="region of interest" description="Disordered" evidence="9">
    <location>
        <begin position="504"/>
        <end position="529"/>
    </location>
</feature>
<dbReference type="GO" id="GO:0016301">
    <property type="term" value="F:kinase activity"/>
    <property type="evidence" value="ECO:0007669"/>
    <property type="project" value="UniProtKB-KW"/>
</dbReference>
<evidence type="ECO:0000256" key="7">
    <source>
        <dbReference type="ARBA" id="ARBA00023012"/>
    </source>
</evidence>
<dbReference type="CDD" id="cd16917">
    <property type="entry name" value="HATPase_UhpB-NarQ-NarX-like"/>
    <property type="match status" value="1"/>
</dbReference>
<evidence type="ECO:0000256" key="10">
    <source>
        <dbReference type="SAM" id="Phobius"/>
    </source>
</evidence>
<dbReference type="RefSeq" id="WP_194705856.1">
    <property type="nucleotide sequence ID" value="NZ_JADKPN010000002.1"/>
</dbReference>
<evidence type="ECO:0000256" key="1">
    <source>
        <dbReference type="ARBA" id="ARBA00004651"/>
    </source>
</evidence>
<accession>A0A930V9Y1</accession>
<dbReference type="InterPro" id="IPR036890">
    <property type="entry name" value="HATPase_C_sf"/>
</dbReference>
<dbReference type="GO" id="GO:0005886">
    <property type="term" value="C:plasma membrane"/>
    <property type="evidence" value="ECO:0007669"/>
    <property type="project" value="UniProtKB-SubCell"/>
</dbReference>
<dbReference type="InterPro" id="IPR003594">
    <property type="entry name" value="HATPase_dom"/>
</dbReference>
<keyword evidence="4 10" id="KW-0812">Transmembrane</keyword>
<dbReference type="AlphaFoldDB" id="A0A930V9Y1"/>
<comment type="subcellular location">
    <subcellularLocation>
        <location evidence="1">Cell membrane</location>
        <topology evidence="1">Multi-pass membrane protein</topology>
    </subcellularLocation>
</comment>
<evidence type="ECO:0000256" key="9">
    <source>
        <dbReference type="SAM" id="MobiDB-lite"/>
    </source>
</evidence>
<gene>
    <name evidence="12" type="ORF">ISU07_05870</name>
</gene>
<evidence type="ECO:0000256" key="4">
    <source>
        <dbReference type="ARBA" id="ARBA00022692"/>
    </source>
</evidence>
<keyword evidence="8 10" id="KW-0472">Membrane</keyword>
<keyword evidence="3" id="KW-0808">Transferase</keyword>
<keyword evidence="13" id="KW-1185">Reference proteome</keyword>
<dbReference type="SMART" id="SM00387">
    <property type="entry name" value="HATPase_c"/>
    <property type="match status" value="1"/>
</dbReference>
<evidence type="ECO:0000259" key="11">
    <source>
        <dbReference type="SMART" id="SM00387"/>
    </source>
</evidence>
<feature type="transmembrane region" description="Helical" evidence="10">
    <location>
        <begin position="164"/>
        <end position="185"/>
    </location>
</feature>
<reference evidence="12" key="1">
    <citation type="submission" date="2020-11" db="EMBL/GenBank/DDBJ databases">
        <title>Nocardioides sp. nov., isolated from Soil of Cynanchum wilfordii Hemsley rhizosphere.</title>
        <authorList>
            <person name="Lee J.-S."/>
            <person name="Suh M.K."/>
            <person name="Kim J.-S."/>
        </authorList>
    </citation>
    <scope>NUCLEOTIDE SEQUENCE</scope>
    <source>
        <strain evidence="12">KCTC 19275</strain>
    </source>
</reference>
<sequence>MPVPPAAVPAAGALVAVVATGVPALLHQREPDVVNLATGLVLLVSGSQLSALRQTRPTGTLLVLAAVAWFLPDLAPDVDALGRVLAYGSLVHVTAVVAAVLVAPEGRVVRRVHRVALAVSAAASLSAFTGGYELAVPAAGVVLVLAVVVPDVRRWWATRPGRTYLVAVVATAMALAGVPTVRALVGTSSEAWLFAAYGGLLATASVALVRVGPWLRRATALDVGPDALMSLDDLLAEVTGDPAAHAVVRVAPDAWVRLDGRPAAPAELDDLAVVVARRPVPPALRATVDEGLRLAAQNLVTRRVVHERVTELELLRTRLVRVEDDERTELVTRLRQGPLAALVRLRADLAGGRAPDALLRRVRETEDDLTRVASGLDPLDGYASVAEALRVLAQQEGAEVRVDAGCRPGPTGGRALWFACSEALANTVKHAPSARRQVTLASDDPWVVLVVADDGPGPGRATARGLVGVRDRIAAVGGSVDVADLRPGTRVEVRVPGTRHHLDEAGAGADAAHRAPSLASTSPTEEASP</sequence>
<evidence type="ECO:0000256" key="2">
    <source>
        <dbReference type="ARBA" id="ARBA00022475"/>
    </source>
</evidence>
<dbReference type="Gene3D" id="3.30.565.10">
    <property type="entry name" value="Histidine kinase-like ATPase, C-terminal domain"/>
    <property type="match status" value="1"/>
</dbReference>
<keyword evidence="2" id="KW-1003">Cell membrane</keyword>
<keyword evidence="5" id="KW-0418">Kinase</keyword>
<dbReference type="SUPFAM" id="SSF55874">
    <property type="entry name" value="ATPase domain of HSP90 chaperone/DNA topoisomerase II/histidine kinase"/>
    <property type="match status" value="1"/>
</dbReference>
<feature type="transmembrane region" description="Helical" evidence="10">
    <location>
        <begin position="6"/>
        <end position="26"/>
    </location>
</feature>
<dbReference type="GO" id="GO:0000160">
    <property type="term" value="P:phosphorelay signal transduction system"/>
    <property type="evidence" value="ECO:0007669"/>
    <property type="project" value="UniProtKB-KW"/>
</dbReference>
<protein>
    <recommendedName>
        <fullName evidence="11">Histidine kinase/HSP90-like ATPase domain-containing protein</fullName>
    </recommendedName>
</protein>
<dbReference type="PANTHER" id="PTHR24421">
    <property type="entry name" value="NITRATE/NITRITE SENSOR PROTEIN NARX-RELATED"/>
    <property type="match status" value="1"/>
</dbReference>
<dbReference type="Proteomes" id="UP000640489">
    <property type="component" value="Unassembled WGS sequence"/>
</dbReference>